<dbReference type="AlphaFoldDB" id="A0ABD1N077"/>
<organism evidence="1 2">
    <name type="scientific">Flemingia macrophylla</name>
    <dbReference type="NCBI Taxonomy" id="520843"/>
    <lineage>
        <taxon>Eukaryota</taxon>
        <taxon>Viridiplantae</taxon>
        <taxon>Streptophyta</taxon>
        <taxon>Embryophyta</taxon>
        <taxon>Tracheophyta</taxon>
        <taxon>Spermatophyta</taxon>
        <taxon>Magnoliopsida</taxon>
        <taxon>eudicotyledons</taxon>
        <taxon>Gunneridae</taxon>
        <taxon>Pentapetalae</taxon>
        <taxon>rosids</taxon>
        <taxon>fabids</taxon>
        <taxon>Fabales</taxon>
        <taxon>Fabaceae</taxon>
        <taxon>Papilionoideae</taxon>
        <taxon>50 kb inversion clade</taxon>
        <taxon>NPAAA clade</taxon>
        <taxon>indigoferoid/millettioid clade</taxon>
        <taxon>Phaseoleae</taxon>
        <taxon>Flemingia</taxon>
    </lineage>
</organism>
<evidence type="ECO:0000313" key="1">
    <source>
        <dbReference type="EMBL" id="KAL2341459.1"/>
    </source>
</evidence>
<evidence type="ECO:0000313" key="2">
    <source>
        <dbReference type="Proteomes" id="UP001603857"/>
    </source>
</evidence>
<gene>
    <name evidence="1" type="ORF">Fmac_009399</name>
</gene>
<name>A0ABD1N077_9FABA</name>
<keyword evidence="2" id="KW-1185">Reference proteome</keyword>
<reference evidence="1 2" key="1">
    <citation type="submission" date="2024-08" db="EMBL/GenBank/DDBJ databases">
        <title>Insights into the chromosomal genome structure of Flemingia macrophylla.</title>
        <authorList>
            <person name="Ding Y."/>
            <person name="Zhao Y."/>
            <person name="Bi W."/>
            <person name="Wu M."/>
            <person name="Zhao G."/>
            <person name="Gong Y."/>
            <person name="Li W."/>
            <person name="Zhang P."/>
        </authorList>
    </citation>
    <scope>NUCLEOTIDE SEQUENCE [LARGE SCALE GENOMIC DNA]</scope>
    <source>
        <strain evidence="1">DYQJB</strain>
        <tissue evidence="1">Leaf</tissue>
    </source>
</reference>
<comment type="caution">
    <text evidence="1">The sequence shown here is derived from an EMBL/GenBank/DDBJ whole genome shotgun (WGS) entry which is preliminary data.</text>
</comment>
<sequence length="54" mass="6322">MFLFLWIKFTLDAVFLTVKLKIVLRVAIYGSLLSYGRCPFTYLIRSVNCVYILV</sequence>
<evidence type="ECO:0008006" key="3">
    <source>
        <dbReference type="Google" id="ProtNLM"/>
    </source>
</evidence>
<protein>
    <recommendedName>
        <fullName evidence="3">Photosystem II protein I</fullName>
    </recommendedName>
</protein>
<accession>A0ABD1N077</accession>
<dbReference type="EMBL" id="JBGMDY010000003">
    <property type="protein sequence ID" value="KAL2341459.1"/>
    <property type="molecule type" value="Genomic_DNA"/>
</dbReference>
<proteinExistence type="predicted"/>
<dbReference type="Proteomes" id="UP001603857">
    <property type="component" value="Unassembled WGS sequence"/>
</dbReference>